<evidence type="ECO:0000313" key="2">
    <source>
        <dbReference type="Proteomes" id="UP001385892"/>
    </source>
</evidence>
<dbReference type="EMBL" id="JBBKZT010000051">
    <property type="protein sequence ID" value="MEJ8852582.1"/>
    <property type="molecule type" value="Genomic_DNA"/>
</dbReference>
<protein>
    <submittedName>
        <fullName evidence="1">ISKra4 family transposase</fullName>
    </submittedName>
</protein>
<comment type="caution">
    <text evidence="1">The sequence shown here is derived from an EMBL/GenBank/DDBJ whole genome shotgun (WGS) entry which is preliminary data.</text>
</comment>
<name>A0ABU8WYG7_9BURK</name>
<keyword evidence="2" id="KW-1185">Reference proteome</keyword>
<accession>A0ABU8WYG7</accession>
<reference evidence="1 2" key="1">
    <citation type="submission" date="2024-03" db="EMBL/GenBank/DDBJ databases">
        <title>Novel species of the genus Variovorax.</title>
        <authorList>
            <person name="Liu Q."/>
            <person name="Xin Y.-H."/>
        </authorList>
    </citation>
    <scope>NUCLEOTIDE SEQUENCE [LARGE SCALE GENOMIC DNA]</scope>
    <source>
        <strain evidence="1 2">KACC 18900</strain>
    </source>
</reference>
<evidence type="ECO:0000313" key="1">
    <source>
        <dbReference type="EMBL" id="MEJ8852582.1"/>
    </source>
</evidence>
<feature type="non-terminal residue" evidence="1">
    <location>
        <position position="1"/>
    </location>
</feature>
<gene>
    <name evidence="1" type="ORF">WKW82_38645</name>
</gene>
<dbReference type="Proteomes" id="UP001385892">
    <property type="component" value="Unassembled WGS sequence"/>
</dbReference>
<proteinExistence type="predicted"/>
<organism evidence="1 2">
    <name type="scientific">Variovorax rhizosphaerae</name>
    <dbReference type="NCBI Taxonomy" id="1836200"/>
    <lineage>
        <taxon>Bacteria</taxon>
        <taxon>Pseudomonadati</taxon>
        <taxon>Pseudomonadota</taxon>
        <taxon>Betaproteobacteria</taxon>
        <taxon>Burkholderiales</taxon>
        <taxon>Comamonadaceae</taxon>
        <taxon>Variovorax</taxon>
    </lineage>
</organism>
<sequence length="91" mass="10476">FATYVDNNAGAIVNYGERYRCGERISTGFVESAVNQVIARRFVKKQQMRWTLRGAHLLLQVRTQVLNDELRASFERWYPRFGAQAQVPLAA</sequence>